<reference evidence="1 2" key="1">
    <citation type="submission" date="2016-12" db="EMBL/GenBank/DDBJ databases">
        <title>Draft genome sequences of strains Salinicola socius SMB35, Salinicola sp. MH3R3-1 and Chromohalobacter sp. SMB17 from the Verkhnekamsk potash mining region of Russia.</title>
        <authorList>
            <person name="Mavrodi D.V."/>
            <person name="Olsson B.E."/>
            <person name="Korsakova E.S."/>
            <person name="Pyankova A."/>
            <person name="Mavrodi O.V."/>
            <person name="Plotnikova E.G."/>
        </authorList>
    </citation>
    <scope>NUCLEOTIDE SEQUENCE [LARGE SCALE GENOMIC DNA]</scope>
    <source>
        <strain evidence="1 2">SMB35</strain>
    </source>
</reference>
<proteinExistence type="predicted"/>
<organism evidence="1 2">
    <name type="scientific">Salinicola socius</name>
    <dbReference type="NCBI Taxonomy" id="404433"/>
    <lineage>
        <taxon>Bacteria</taxon>
        <taxon>Pseudomonadati</taxon>
        <taxon>Pseudomonadota</taxon>
        <taxon>Gammaproteobacteria</taxon>
        <taxon>Oceanospirillales</taxon>
        <taxon>Halomonadaceae</taxon>
        <taxon>Salinicola</taxon>
    </lineage>
</organism>
<dbReference type="Proteomes" id="UP000186878">
    <property type="component" value="Unassembled WGS sequence"/>
</dbReference>
<evidence type="ECO:0000313" key="2">
    <source>
        <dbReference type="Proteomes" id="UP000186878"/>
    </source>
</evidence>
<accession>A0A1Q8SWU0</accession>
<dbReference type="EMBL" id="MSDO01000002">
    <property type="protein sequence ID" value="OLO05884.1"/>
    <property type="molecule type" value="Genomic_DNA"/>
</dbReference>
<keyword evidence="2" id="KW-1185">Reference proteome</keyword>
<dbReference type="RefSeq" id="WP_075568626.1">
    <property type="nucleotide sequence ID" value="NZ_MSDO01000002.1"/>
</dbReference>
<comment type="caution">
    <text evidence="1">The sequence shown here is derived from an EMBL/GenBank/DDBJ whole genome shotgun (WGS) entry which is preliminary data.</text>
</comment>
<evidence type="ECO:0000313" key="1">
    <source>
        <dbReference type="EMBL" id="OLO05884.1"/>
    </source>
</evidence>
<sequence length="90" mass="10760">MGIYCLTFDKPLGRMDCHRLESMLRRFESIPLFRTTWLIESTDPIEFLRSRLSRAFGNQTRFFITRLSEPWCTDGIGPASQWLNDSQRRW</sequence>
<dbReference type="AlphaFoldDB" id="A0A1Q8SWU0"/>
<name>A0A1Q8SWU0_9GAMM</name>
<protein>
    <submittedName>
        <fullName evidence="1">Uncharacterized protein</fullName>
    </submittedName>
</protein>
<dbReference type="OrthoDB" id="6182984at2"/>
<gene>
    <name evidence="1" type="ORF">BTW07_02825</name>
</gene>